<sequence length="362" mass="37368">MKRLVALSGWGVKGPACFLLDIGGRRFLLDLGEGPDAGRRPSLRGVANVDAILISHGHADHVGALDLAPEIGDPPVYATAPVRALAGDDRLRQARDLPFGGATRIAGIDVETGPAGHAPGAVWMRIGGAEGLVYTGDYSAESALFPSAPPPPAAALVCDASYGDAEEPLDRQMLDLVARARRRPLLLPAPPAGRALEMALAFQRAGVAVSLCAGTRAVAEAMARHPSTAVPHLAGWPAQVLETTALLTADSAPAGAMIVAGAQAERGLSAALTGRFASTGEAEIVFTGHVAEGSGAERLIASEQATMRRWNVHPTCDGLRELVAAVAPTVMLPAFLPQARLGALGGLFPGLRLATEPPEFSW</sequence>
<dbReference type="InterPro" id="IPR001279">
    <property type="entry name" value="Metallo-B-lactamas"/>
</dbReference>
<keyword evidence="3" id="KW-1185">Reference proteome</keyword>
<protein>
    <submittedName>
        <fullName evidence="2">MBL fold metallo-hydrolase</fullName>
    </submittedName>
</protein>
<feature type="domain" description="Metallo-beta-lactamase" evidence="1">
    <location>
        <begin position="14"/>
        <end position="181"/>
    </location>
</feature>
<reference evidence="2" key="1">
    <citation type="journal article" date="2014" name="Int. J. Syst. Evol. Microbiol.">
        <title>Complete genome sequence of Corynebacterium casei LMG S-19264T (=DSM 44701T), isolated from a smear-ripened cheese.</title>
        <authorList>
            <consortium name="US DOE Joint Genome Institute (JGI-PGF)"/>
            <person name="Walter F."/>
            <person name="Albersmeier A."/>
            <person name="Kalinowski J."/>
            <person name="Ruckert C."/>
        </authorList>
    </citation>
    <scope>NUCLEOTIDE SEQUENCE</scope>
    <source>
        <strain evidence="2">VKM B-2789</strain>
    </source>
</reference>
<dbReference type="GO" id="GO:0004521">
    <property type="term" value="F:RNA endonuclease activity"/>
    <property type="evidence" value="ECO:0007669"/>
    <property type="project" value="TreeGrafter"/>
</dbReference>
<evidence type="ECO:0000313" key="3">
    <source>
        <dbReference type="Proteomes" id="UP001143330"/>
    </source>
</evidence>
<accession>A0A9W6JVT9</accession>
<dbReference type="Gene3D" id="3.40.50.10890">
    <property type="match status" value="1"/>
</dbReference>
<reference evidence="2" key="2">
    <citation type="submission" date="2023-01" db="EMBL/GenBank/DDBJ databases">
        <authorList>
            <person name="Sun Q."/>
            <person name="Evtushenko L."/>
        </authorList>
    </citation>
    <scope>NUCLEOTIDE SEQUENCE</scope>
    <source>
        <strain evidence="2">VKM B-2789</strain>
    </source>
</reference>
<dbReference type="InterPro" id="IPR036866">
    <property type="entry name" value="RibonucZ/Hydroxyglut_hydro"/>
</dbReference>
<dbReference type="InterPro" id="IPR050698">
    <property type="entry name" value="MBL"/>
</dbReference>
<gene>
    <name evidence="2" type="ORF">GCM10017653_28950</name>
</gene>
<dbReference type="SUPFAM" id="SSF56281">
    <property type="entry name" value="Metallo-hydrolase/oxidoreductase"/>
    <property type="match status" value="1"/>
</dbReference>
<dbReference type="SMART" id="SM00849">
    <property type="entry name" value="Lactamase_B"/>
    <property type="match status" value="1"/>
</dbReference>
<comment type="caution">
    <text evidence="2">The sequence shown here is derived from an EMBL/GenBank/DDBJ whole genome shotgun (WGS) entry which is preliminary data.</text>
</comment>
<dbReference type="PANTHER" id="PTHR11203">
    <property type="entry name" value="CLEAVAGE AND POLYADENYLATION SPECIFICITY FACTOR FAMILY MEMBER"/>
    <property type="match status" value="1"/>
</dbReference>
<proteinExistence type="predicted"/>
<dbReference type="PANTHER" id="PTHR11203:SF37">
    <property type="entry name" value="INTEGRATOR COMPLEX SUBUNIT 11"/>
    <property type="match status" value="1"/>
</dbReference>
<dbReference type="Pfam" id="PF00753">
    <property type="entry name" value="Lactamase_B"/>
    <property type="match status" value="1"/>
</dbReference>
<name>A0A9W6JVT9_9HYPH</name>
<organism evidence="2 3">
    <name type="scientific">Ancylobacter defluvii</name>
    <dbReference type="NCBI Taxonomy" id="1282440"/>
    <lineage>
        <taxon>Bacteria</taxon>
        <taxon>Pseudomonadati</taxon>
        <taxon>Pseudomonadota</taxon>
        <taxon>Alphaproteobacteria</taxon>
        <taxon>Hyphomicrobiales</taxon>
        <taxon>Xanthobacteraceae</taxon>
        <taxon>Ancylobacter</taxon>
    </lineage>
</organism>
<dbReference type="Proteomes" id="UP001143330">
    <property type="component" value="Unassembled WGS sequence"/>
</dbReference>
<evidence type="ECO:0000259" key="1">
    <source>
        <dbReference type="SMART" id="SM00849"/>
    </source>
</evidence>
<dbReference type="AlphaFoldDB" id="A0A9W6JVT9"/>
<evidence type="ECO:0000313" key="2">
    <source>
        <dbReference type="EMBL" id="GLK84825.1"/>
    </source>
</evidence>
<dbReference type="RefSeq" id="WP_213364681.1">
    <property type="nucleotide sequence ID" value="NZ_BSFM01000014.1"/>
</dbReference>
<dbReference type="Gene3D" id="3.60.15.10">
    <property type="entry name" value="Ribonuclease Z/Hydroxyacylglutathione hydrolase-like"/>
    <property type="match status" value="2"/>
</dbReference>
<dbReference type="EMBL" id="BSFM01000014">
    <property type="protein sequence ID" value="GLK84825.1"/>
    <property type="molecule type" value="Genomic_DNA"/>
</dbReference>